<sequence>MVKKKNFSKWNLYEKDQLIDSQKENILKVYSLLNQKDNFQKYYKYDLLSYKSITSENKKDSFLSRSPFEGNKNQEISYNYNTYKETFFVMLRSIPINNYLGKGDIEKTPDKKYLDWKIINFDLR</sequence>
<reference evidence="1 2" key="1">
    <citation type="submission" date="2019-12" db="EMBL/GenBank/DDBJ databases">
        <authorList>
            <person name="Alioto T."/>
            <person name="Alioto T."/>
            <person name="Gomez Garrido J."/>
        </authorList>
    </citation>
    <scope>NUCLEOTIDE SEQUENCE [LARGE SCALE GENOMIC DNA]</scope>
</reference>
<gene>
    <name evidence="1" type="ORF">OLEA9_A066556</name>
</gene>
<proteinExistence type="predicted"/>
<dbReference type="Gramene" id="OE9A066556T1">
    <property type="protein sequence ID" value="OE9A066556C1"/>
    <property type="gene ID" value="OE9A066556"/>
</dbReference>
<comment type="caution">
    <text evidence="1">The sequence shown here is derived from an EMBL/GenBank/DDBJ whole genome shotgun (WGS) entry which is preliminary data.</text>
</comment>
<evidence type="ECO:0000313" key="1">
    <source>
        <dbReference type="EMBL" id="CAA2956196.1"/>
    </source>
</evidence>
<dbReference type="OrthoDB" id="886087at2759"/>
<organism evidence="1 2">
    <name type="scientific">Olea europaea subsp. europaea</name>
    <dbReference type="NCBI Taxonomy" id="158383"/>
    <lineage>
        <taxon>Eukaryota</taxon>
        <taxon>Viridiplantae</taxon>
        <taxon>Streptophyta</taxon>
        <taxon>Embryophyta</taxon>
        <taxon>Tracheophyta</taxon>
        <taxon>Spermatophyta</taxon>
        <taxon>Magnoliopsida</taxon>
        <taxon>eudicotyledons</taxon>
        <taxon>Gunneridae</taxon>
        <taxon>Pentapetalae</taxon>
        <taxon>asterids</taxon>
        <taxon>lamiids</taxon>
        <taxon>Lamiales</taxon>
        <taxon>Oleaceae</taxon>
        <taxon>Oleeae</taxon>
        <taxon>Olea</taxon>
    </lineage>
</organism>
<dbReference type="Proteomes" id="UP000594638">
    <property type="component" value="Unassembled WGS sequence"/>
</dbReference>
<dbReference type="AlphaFoldDB" id="A0A8S0PPN9"/>
<evidence type="ECO:0000313" key="2">
    <source>
        <dbReference type="Proteomes" id="UP000594638"/>
    </source>
</evidence>
<name>A0A8S0PPN9_OLEEU</name>
<dbReference type="EMBL" id="CACTIH010000177">
    <property type="protein sequence ID" value="CAA2956196.1"/>
    <property type="molecule type" value="Genomic_DNA"/>
</dbReference>
<accession>A0A8S0PPN9</accession>
<keyword evidence="2" id="KW-1185">Reference proteome</keyword>
<protein>
    <submittedName>
        <fullName evidence="1">Ycf1 (Chloroplast)</fullName>
    </submittedName>
</protein>